<evidence type="ECO:0000256" key="1">
    <source>
        <dbReference type="SAM" id="Phobius"/>
    </source>
</evidence>
<sequence>MILPVLVAFAAGVLVILSRQINGRLSLNTSALESSFWNHIVGAVALTIAALIFGGLRDAQVAQVPWWAWLGGTGGVVFIAASSWLVTRIGAAQTALLIIAGQMVSGVVIDLITGAPGSPLARTIGVALILAGMWVSRAPKVKAAQSPV</sequence>
<evidence type="ECO:0000313" key="3">
    <source>
        <dbReference type="Proteomes" id="UP001138961"/>
    </source>
</evidence>
<protein>
    <submittedName>
        <fullName evidence="2">DMT family transporter</fullName>
    </submittedName>
</protein>
<keyword evidence="1" id="KW-0472">Membrane</keyword>
<dbReference type="RefSeq" id="WP_226748765.1">
    <property type="nucleotide sequence ID" value="NZ_JAJATZ010000006.1"/>
</dbReference>
<keyword evidence="3" id="KW-1185">Reference proteome</keyword>
<feature type="transmembrane region" description="Helical" evidence="1">
    <location>
        <begin position="92"/>
        <end position="112"/>
    </location>
</feature>
<name>A0ABS8BWW4_9RHOB</name>
<proteinExistence type="predicted"/>
<dbReference type="Pfam" id="PF04657">
    <property type="entry name" value="DMT_YdcZ"/>
    <property type="match status" value="1"/>
</dbReference>
<dbReference type="Proteomes" id="UP001138961">
    <property type="component" value="Unassembled WGS sequence"/>
</dbReference>
<keyword evidence="1" id="KW-1133">Transmembrane helix</keyword>
<gene>
    <name evidence="2" type="ORF">LGQ03_13115</name>
</gene>
<dbReference type="InterPro" id="IPR006750">
    <property type="entry name" value="YdcZ"/>
</dbReference>
<accession>A0ABS8BWW4</accession>
<organism evidence="2 3">
    <name type="scientific">Loktanella gaetbuli</name>
    <dbReference type="NCBI Taxonomy" id="2881335"/>
    <lineage>
        <taxon>Bacteria</taxon>
        <taxon>Pseudomonadati</taxon>
        <taxon>Pseudomonadota</taxon>
        <taxon>Alphaproteobacteria</taxon>
        <taxon>Rhodobacterales</taxon>
        <taxon>Roseobacteraceae</taxon>
        <taxon>Loktanella</taxon>
    </lineage>
</organism>
<feature type="transmembrane region" description="Helical" evidence="1">
    <location>
        <begin position="66"/>
        <end position="86"/>
    </location>
</feature>
<dbReference type="PANTHER" id="PTHR34821">
    <property type="entry name" value="INNER MEMBRANE PROTEIN YDCZ"/>
    <property type="match status" value="1"/>
</dbReference>
<reference evidence="2" key="1">
    <citation type="submission" date="2021-10" db="EMBL/GenBank/DDBJ databases">
        <title>Loktanella gaetbuli sp. nov., isolated from a tidal flat.</title>
        <authorList>
            <person name="Park S."/>
            <person name="Yoon J.-H."/>
        </authorList>
    </citation>
    <scope>NUCLEOTIDE SEQUENCE</scope>
    <source>
        <strain evidence="2">TSTF-M6</strain>
    </source>
</reference>
<dbReference type="EMBL" id="JAJATZ010000006">
    <property type="protein sequence ID" value="MCB5200184.1"/>
    <property type="molecule type" value="Genomic_DNA"/>
</dbReference>
<comment type="caution">
    <text evidence="2">The sequence shown here is derived from an EMBL/GenBank/DDBJ whole genome shotgun (WGS) entry which is preliminary data.</text>
</comment>
<feature type="transmembrane region" description="Helical" evidence="1">
    <location>
        <begin position="36"/>
        <end position="54"/>
    </location>
</feature>
<feature type="transmembrane region" description="Helical" evidence="1">
    <location>
        <begin position="119"/>
        <end position="136"/>
    </location>
</feature>
<keyword evidence="1" id="KW-0812">Transmembrane</keyword>
<dbReference type="PANTHER" id="PTHR34821:SF2">
    <property type="entry name" value="INNER MEMBRANE PROTEIN YDCZ"/>
    <property type="match status" value="1"/>
</dbReference>
<evidence type="ECO:0000313" key="2">
    <source>
        <dbReference type="EMBL" id="MCB5200184.1"/>
    </source>
</evidence>